<name>A0A0J6SIH8_9HYPH</name>
<evidence type="ECO:0000256" key="1">
    <source>
        <dbReference type="ARBA" id="ARBA00004496"/>
    </source>
</evidence>
<evidence type="ECO:0000313" key="7">
    <source>
        <dbReference type="Proteomes" id="UP000035955"/>
    </source>
</evidence>
<organism evidence="6 7">
    <name type="scientific">Methylobacterium variabile</name>
    <dbReference type="NCBI Taxonomy" id="298794"/>
    <lineage>
        <taxon>Bacteria</taxon>
        <taxon>Pseudomonadati</taxon>
        <taxon>Pseudomonadota</taxon>
        <taxon>Alphaproteobacteria</taxon>
        <taxon>Hyphomicrobiales</taxon>
        <taxon>Methylobacteriaceae</taxon>
        <taxon>Methylobacterium</taxon>
    </lineage>
</organism>
<accession>A0A0J6SIH8</accession>
<keyword evidence="4" id="KW-0963">Cytoplasm</keyword>
<dbReference type="PATRIC" id="fig|298794.3.peg.1651"/>
<evidence type="ECO:0000256" key="4">
    <source>
        <dbReference type="ARBA" id="ARBA00022490"/>
    </source>
</evidence>
<reference evidence="6 7" key="1">
    <citation type="submission" date="2015-03" db="EMBL/GenBank/DDBJ databases">
        <title>Genome sequencing of Methylobacterium variabile DSM 16961.</title>
        <authorList>
            <person name="Chaudhry V."/>
            <person name="Patil P.B."/>
        </authorList>
    </citation>
    <scope>NUCLEOTIDE SEQUENCE [LARGE SCALE GENOMIC DNA]</scope>
    <source>
        <strain evidence="6 7">DSM 16961</strain>
    </source>
</reference>
<dbReference type="EMBL" id="LABY01000159">
    <property type="protein sequence ID" value="KMO33178.1"/>
    <property type="molecule type" value="Genomic_DNA"/>
</dbReference>
<dbReference type="Proteomes" id="UP000035955">
    <property type="component" value="Unassembled WGS sequence"/>
</dbReference>
<evidence type="ECO:0000256" key="2">
    <source>
        <dbReference type="ARBA" id="ARBA00009695"/>
    </source>
</evidence>
<proteinExistence type="inferred from homology"/>
<dbReference type="InterPro" id="IPR036388">
    <property type="entry name" value="WH-like_DNA-bd_sf"/>
</dbReference>
<evidence type="ECO:0000256" key="3">
    <source>
        <dbReference type="ARBA" id="ARBA00018111"/>
    </source>
</evidence>
<comment type="similarity">
    <text evidence="2">Belongs to the RecX family.</text>
</comment>
<evidence type="ECO:0000313" key="6">
    <source>
        <dbReference type="EMBL" id="KMO33178.1"/>
    </source>
</evidence>
<comment type="subcellular location">
    <subcellularLocation>
        <location evidence="1">Cytoplasm</location>
    </subcellularLocation>
</comment>
<sequence>MRDGDEEAGRDGGLRAARPITPAYLERAALYYLERYGASAEMLRRVLRRRVETRCRLRGEAPGDFAEMVEAVVARALGAGLVDDAAFAAAKVRSLRRRGGSARAIGAKLAAKGVDRDTVGAALAEEAGAEGSSEDQAARAYARRRRLGPFRPEAARAAARERDLAAMARAGFALSLARRVIDGDLEDDLAMP</sequence>
<dbReference type="Gene3D" id="1.10.10.10">
    <property type="entry name" value="Winged helix-like DNA-binding domain superfamily/Winged helix DNA-binding domain"/>
    <property type="match status" value="1"/>
</dbReference>
<feature type="domain" description="RecX second three-helical" evidence="5">
    <location>
        <begin position="83"/>
        <end position="123"/>
    </location>
</feature>
<evidence type="ECO:0000259" key="5">
    <source>
        <dbReference type="Pfam" id="PF02631"/>
    </source>
</evidence>
<dbReference type="GO" id="GO:0005737">
    <property type="term" value="C:cytoplasm"/>
    <property type="evidence" value="ECO:0007669"/>
    <property type="project" value="UniProtKB-SubCell"/>
</dbReference>
<protein>
    <recommendedName>
        <fullName evidence="3">Regulatory protein RecX</fullName>
    </recommendedName>
</protein>
<dbReference type="AlphaFoldDB" id="A0A0J6SIH8"/>
<gene>
    <name evidence="6" type="ORF">VQ02_21460</name>
</gene>
<dbReference type="InterPro" id="IPR053924">
    <property type="entry name" value="RecX_HTH_2nd"/>
</dbReference>
<dbReference type="Pfam" id="PF02631">
    <property type="entry name" value="RecX_HTH2"/>
    <property type="match status" value="1"/>
</dbReference>
<keyword evidence="7" id="KW-1185">Reference proteome</keyword>
<comment type="caution">
    <text evidence="6">The sequence shown here is derived from an EMBL/GenBank/DDBJ whole genome shotgun (WGS) entry which is preliminary data.</text>
</comment>